<proteinExistence type="predicted"/>
<dbReference type="RefSeq" id="WP_064582786.1">
    <property type="nucleotide sequence ID" value="NZ_CP015878.1"/>
</dbReference>
<keyword evidence="1" id="KW-0479">Metal-binding</keyword>
<name>A0A1A9KB21_9PSED</name>
<dbReference type="InterPro" id="IPR029068">
    <property type="entry name" value="Glyas_Bleomycin-R_OHBP_Dase"/>
</dbReference>
<dbReference type="Proteomes" id="UP000077748">
    <property type="component" value="Chromosome"/>
</dbReference>
<feature type="domain" description="VOC" evidence="2">
    <location>
        <begin position="6"/>
        <end position="111"/>
    </location>
</feature>
<evidence type="ECO:0000313" key="3">
    <source>
        <dbReference type="EMBL" id="ANI14722.1"/>
    </source>
</evidence>
<gene>
    <name evidence="3" type="ORF">A9C11_12305</name>
</gene>
<sequence length="309" mass="34330">MISVRDIAYVRYQVPDLDAQAAFLEDFGMRRQRRTDTALYMGSYTGGYPLHISQLGPRQALGIGLIAQELADLQRIAAEFGTQVRDNDELGAGSIVTLADPDGFRVDLLHGGEVVQAAPTRAALRLNNAQQRPRLGQAARVPAGPSHVMRLGHVVLKTVDFPAMMDFYQKVLGLRISDSYYAQAPENMVAAFLHCGLGEHYTDHHTVALINIGSQERDFDHSAFEVLDWDDLVRGNQHLAARERQHAWGIGRHIQGSQVFDYWRAPFGNKIEHWTDGDLVNDATPTTHEPLTPDAFAQWAPPLSPGFLN</sequence>
<dbReference type="AlphaFoldDB" id="A0A1A9KB21"/>
<dbReference type="SUPFAM" id="SSF54593">
    <property type="entry name" value="Glyoxalase/Bleomycin resistance protein/Dihydroxybiphenyl dioxygenase"/>
    <property type="match status" value="1"/>
</dbReference>
<dbReference type="PANTHER" id="PTHR43048">
    <property type="entry name" value="METHYLMALONYL-COA EPIMERASE"/>
    <property type="match status" value="1"/>
</dbReference>
<feature type="domain" description="VOC" evidence="2">
    <location>
        <begin position="150"/>
        <end position="276"/>
    </location>
</feature>
<evidence type="ECO:0000256" key="1">
    <source>
        <dbReference type="ARBA" id="ARBA00022723"/>
    </source>
</evidence>
<accession>A0A1A9KB21</accession>
<dbReference type="Gene3D" id="3.10.180.10">
    <property type="entry name" value="2,3-Dihydroxybiphenyl 1,2-Dioxygenase, domain 1"/>
    <property type="match status" value="2"/>
</dbReference>
<dbReference type="EMBL" id="CP015878">
    <property type="protein sequence ID" value="ANI14722.1"/>
    <property type="molecule type" value="Genomic_DNA"/>
</dbReference>
<dbReference type="GO" id="GO:0046491">
    <property type="term" value="P:L-methylmalonyl-CoA metabolic process"/>
    <property type="evidence" value="ECO:0007669"/>
    <property type="project" value="TreeGrafter"/>
</dbReference>
<evidence type="ECO:0000313" key="4">
    <source>
        <dbReference type="Proteomes" id="UP000077748"/>
    </source>
</evidence>
<protein>
    <submittedName>
        <fullName evidence="3">Glyoxalase</fullName>
    </submittedName>
</protein>
<dbReference type="InterPro" id="IPR037523">
    <property type="entry name" value="VOC_core"/>
</dbReference>
<dbReference type="InterPro" id="IPR004360">
    <property type="entry name" value="Glyas_Fos-R_dOase_dom"/>
</dbReference>
<dbReference type="PANTHER" id="PTHR43048:SF3">
    <property type="entry name" value="METHYLMALONYL-COA EPIMERASE, MITOCHONDRIAL"/>
    <property type="match status" value="1"/>
</dbReference>
<dbReference type="GO" id="GO:0004493">
    <property type="term" value="F:methylmalonyl-CoA epimerase activity"/>
    <property type="evidence" value="ECO:0007669"/>
    <property type="project" value="TreeGrafter"/>
</dbReference>
<dbReference type="InterPro" id="IPR051785">
    <property type="entry name" value="MMCE/EMCE_epimerase"/>
</dbReference>
<organism evidence="3 4">
    <name type="scientific">Pseudomonas citronellolis</name>
    <dbReference type="NCBI Taxonomy" id="53408"/>
    <lineage>
        <taxon>Bacteria</taxon>
        <taxon>Pseudomonadati</taxon>
        <taxon>Pseudomonadota</taxon>
        <taxon>Gammaproteobacteria</taxon>
        <taxon>Pseudomonadales</taxon>
        <taxon>Pseudomonadaceae</taxon>
        <taxon>Pseudomonas</taxon>
    </lineage>
</organism>
<reference evidence="3 4" key="1">
    <citation type="submission" date="2016-05" db="EMBL/GenBank/DDBJ databases">
        <title>Genome Sequence of Pseudomonas citronellolis Strain SJTE-3, an Estrogens and Persistent Organic Pollutants degradation strain.</title>
        <authorList>
            <person name="Liang R."/>
        </authorList>
    </citation>
    <scope>NUCLEOTIDE SEQUENCE [LARGE SCALE GENOMIC DNA]</scope>
    <source>
        <strain evidence="3 4">SJTE-3</strain>
    </source>
</reference>
<dbReference type="PROSITE" id="PS51819">
    <property type="entry name" value="VOC"/>
    <property type="match status" value="2"/>
</dbReference>
<dbReference type="GO" id="GO:0046872">
    <property type="term" value="F:metal ion binding"/>
    <property type="evidence" value="ECO:0007669"/>
    <property type="project" value="UniProtKB-KW"/>
</dbReference>
<evidence type="ECO:0000259" key="2">
    <source>
        <dbReference type="PROSITE" id="PS51819"/>
    </source>
</evidence>
<dbReference type="Pfam" id="PF00903">
    <property type="entry name" value="Glyoxalase"/>
    <property type="match status" value="1"/>
</dbReference>